<feature type="chain" id="PRO_5020506043" evidence="1">
    <location>
        <begin position="34"/>
        <end position="54"/>
    </location>
</feature>
<feature type="signal peptide" evidence="1">
    <location>
        <begin position="1"/>
        <end position="33"/>
    </location>
</feature>
<gene>
    <name evidence="2" type="ORF">BC659_0197</name>
</gene>
<evidence type="ECO:0000256" key="1">
    <source>
        <dbReference type="SAM" id="SignalP"/>
    </source>
</evidence>
<name>A0A4R6J024_9BACT</name>
<keyword evidence="1" id="KW-0732">Signal</keyword>
<reference evidence="2 3" key="1">
    <citation type="submission" date="2019-03" db="EMBL/GenBank/DDBJ databases">
        <title>Genomic Encyclopedia of Archaeal and Bacterial Type Strains, Phase II (KMG-II): from individual species to whole genera.</title>
        <authorList>
            <person name="Goeker M."/>
        </authorList>
    </citation>
    <scope>NUCLEOTIDE SEQUENCE [LARGE SCALE GENOMIC DNA]</scope>
    <source>
        <strain evidence="2 3">DSM 28323</strain>
    </source>
</reference>
<comment type="caution">
    <text evidence="2">The sequence shown here is derived from an EMBL/GenBank/DDBJ whole genome shotgun (WGS) entry which is preliminary data.</text>
</comment>
<dbReference type="Proteomes" id="UP000295741">
    <property type="component" value="Unassembled WGS sequence"/>
</dbReference>
<dbReference type="AlphaFoldDB" id="A0A4R6J024"/>
<proteinExistence type="predicted"/>
<keyword evidence="3" id="KW-1185">Reference proteome</keyword>
<protein>
    <submittedName>
        <fullName evidence="2">Uncharacterized protein</fullName>
    </submittedName>
</protein>
<evidence type="ECO:0000313" key="2">
    <source>
        <dbReference type="EMBL" id="TDO28137.1"/>
    </source>
</evidence>
<sequence length="54" mass="5993">MKSNPAFNLLKFFINNKLLFCCLLLCFSCSKSSDAPDATTATNQYQAKLKALQS</sequence>
<organism evidence="2 3">
    <name type="scientific">Sediminibacterium goheungense</name>
    <dbReference type="NCBI Taxonomy" id="1086393"/>
    <lineage>
        <taxon>Bacteria</taxon>
        <taxon>Pseudomonadati</taxon>
        <taxon>Bacteroidota</taxon>
        <taxon>Chitinophagia</taxon>
        <taxon>Chitinophagales</taxon>
        <taxon>Chitinophagaceae</taxon>
        <taxon>Sediminibacterium</taxon>
    </lineage>
</organism>
<accession>A0A4R6J024</accession>
<evidence type="ECO:0000313" key="3">
    <source>
        <dbReference type="Proteomes" id="UP000295741"/>
    </source>
</evidence>
<dbReference type="EMBL" id="SNWP01000010">
    <property type="protein sequence ID" value="TDO28137.1"/>
    <property type="molecule type" value="Genomic_DNA"/>
</dbReference>